<proteinExistence type="inferred from homology"/>
<dbReference type="EMBL" id="JAEKPD010000007">
    <property type="protein sequence ID" value="MBJ3762711.1"/>
    <property type="molecule type" value="Genomic_DNA"/>
</dbReference>
<evidence type="ECO:0000256" key="2">
    <source>
        <dbReference type="SAM" id="Phobius"/>
    </source>
</evidence>
<keyword evidence="2" id="KW-1133">Transmembrane helix</keyword>
<evidence type="ECO:0000313" key="5">
    <source>
        <dbReference type="Proteomes" id="UP000642488"/>
    </source>
</evidence>
<dbReference type="InterPro" id="IPR036291">
    <property type="entry name" value="NAD(P)-bd_dom_sf"/>
</dbReference>
<dbReference type="SUPFAM" id="SSF53335">
    <property type="entry name" value="S-adenosyl-L-methionine-dependent methyltransferases"/>
    <property type="match status" value="1"/>
</dbReference>
<feature type="transmembrane region" description="Helical" evidence="2">
    <location>
        <begin position="15"/>
        <end position="36"/>
    </location>
</feature>
<dbReference type="PANTHER" id="PTHR43318">
    <property type="entry name" value="UDP-N-ACETYLGLUCOSAMINE 4,6-DEHYDRATASE"/>
    <property type="match status" value="1"/>
</dbReference>
<sequence>MSRWAVSLDRREKRFILVTVDLTLTALSYVAALALMGAPVADMLGGGVGQLTLAMLLGMTGVTSVILKIPNIRLNAYDAKGIGWVGVLSLISALIAAALHRIASAPLDSSTFIVFGLMLFVALASSRLVMLEVLVAFYRMQGKRCRVVIYGAGTTGMQLARALVHHDTIEPVAFVDDNPSLQNLTIAGLPVLRPMDIEAIVAERQVERVLLAMPSLSRPKQSQIAKRLTAAGLEVQALPSFSQLIGQEPLVDKLVSLSAARIMGREVRDRQSDQATQEFAGRAVLVTGGGGSIGSELCRQVLSCAPRKLVIFELSELALYEVEKALRPLAQEADVELVAILGSVTEARLVRHVIEHHDVDVVLHAAAYKHVTLVEQNPLVGLANNVLGTWTLARETMRAGCERFVLVSSDKAVRPTNVMGASKRLAELVIQDLAARANRTIFSTVRFGNVIGSSGSVIPLFKEQIARGGPVTVTHRDVTRFFMTVEEAVSLVLVAGSMAQGGEVYVLDMGEPVRIWRLAEHLIDEHGYTVRSEADPDGDIAIVEIGLKPGEKLHEELVIGEGHLTTSHEKIFTVREARLSEIEVASAIRSLREAMATADVDAAAAVARRWVEGYRRDADTVEPRA</sequence>
<evidence type="ECO:0000259" key="3">
    <source>
        <dbReference type="Pfam" id="PF02719"/>
    </source>
</evidence>
<feature type="transmembrane region" description="Helical" evidence="2">
    <location>
        <begin position="81"/>
        <end position="100"/>
    </location>
</feature>
<dbReference type="Pfam" id="PF13727">
    <property type="entry name" value="CoA_binding_3"/>
    <property type="match status" value="1"/>
</dbReference>
<evidence type="ECO:0000256" key="1">
    <source>
        <dbReference type="ARBA" id="ARBA00007430"/>
    </source>
</evidence>
<dbReference type="InterPro" id="IPR003869">
    <property type="entry name" value="Polysac_CapD-like"/>
</dbReference>
<dbReference type="InterPro" id="IPR051203">
    <property type="entry name" value="Polysaccharide_Synthase-Rel"/>
</dbReference>
<feature type="domain" description="Polysaccharide biosynthesis protein CapD-like" evidence="3">
    <location>
        <begin position="284"/>
        <end position="575"/>
    </location>
</feature>
<gene>
    <name evidence="4" type="ORF">ILP92_08140</name>
</gene>
<accession>A0A934IBQ0</accession>
<evidence type="ECO:0000313" key="4">
    <source>
        <dbReference type="EMBL" id="MBJ3762711.1"/>
    </source>
</evidence>
<feature type="transmembrane region" description="Helical" evidence="2">
    <location>
        <begin position="112"/>
        <end position="138"/>
    </location>
</feature>
<comment type="caution">
    <text evidence="4">The sequence shown here is derived from an EMBL/GenBank/DDBJ whole genome shotgun (WGS) entry which is preliminary data.</text>
</comment>
<organism evidence="4 5">
    <name type="scientific">Palleronia pontilimi</name>
    <dbReference type="NCBI Taxonomy" id="1964209"/>
    <lineage>
        <taxon>Bacteria</taxon>
        <taxon>Pseudomonadati</taxon>
        <taxon>Pseudomonadota</taxon>
        <taxon>Alphaproteobacteria</taxon>
        <taxon>Rhodobacterales</taxon>
        <taxon>Roseobacteraceae</taxon>
        <taxon>Palleronia</taxon>
    </lineage>
</organism>
<dbReference type="PANTHER" id="PTHR43318:SF1">
    <property type="entry name" value="POLYSACCHARIDE BIOSYNTHESIS PROTEIN EPSC-RELATED"/>
    <property type="match status" value="1"/>
</dbReference>
<keyword evidence="5" id="KW-1185">Reference proteome</keyword>
<dbReference type="Pfam" id="PF02719">
    <property type="entry name" value="Polysacc_synt_2"/>
    <property type="match status" value="1"/>
</dbReference>
<dbReference type="CDD" id="cd05237">
    <property type="entry name" value="UDP_invert_4-6DH_SDR_e"/>
    <property type="match status" value="1"/>
</dbReference>
<dbReference type="InterPro" id="IPR029063">
    <property type="entry name" value="SAM-dependent_MTases_sf"/>
</dbReference>
<comment type="similarity">
    <text evidence="1">Belongs to the polysaccharide synthase family.</text>
</comment>
<reference evidence="4" key="1">
    <citation type="submission" date="2020-12" db="EMBL/GenBank/DDBJ databases">
        <title>Bacterial taxonomy.</title>
        <authorList>
            <person name="Pan X."/>
        </authorList>
    </citation>
    <scope>NUCLEOTIDE SEQUENCE</scope>
    <source>
        <strain evidence="4">KCTC 52957</strain>
    </source>
</reference>
<protein>
    <submittedName>
        <fullName evidence="4">Polysaccharide biosynthesis protein</fullName>
    </submittedName>
</protein>
<dbReference type="RefSeq" id="WP_198915886.1">
    <property type="nucleotide sequence ID" value="NZ_JAEKPD010000007.1"/>
</dbReference>
<keyword evidence="2" id="KW-0812">Transmembrane</keyword>
<name>A0A934IBQ0_9RHOB</name>
<keyword evidence="2" id="KW-0472">Membrane</keyword>
<dbReference type="Gene3D" id="3.40.50.720">
    <property type="entry name" value="NAD(P)-binding Rossmann-like Domain"/>
    <property type="match status" value="2"/>
</dbReference>
<feature type="transmembrane region" description="Helical" evidence="2">
    <location>
        <begin position="48"/>
        <end position="69"/>
    </location>
</feature>
<dbReference type="SUPFAM" id="SSF51735">
    <property type="entry name" value="NAD(P)-binding Rossmann-fold domains"/>
    <property type="match status" value="1"/>
</dbReference>
<dbReference type="AlphaFoldDB" id="A0A934IBQ0"/>
<dbReference type="Proteomes" id="UP000642488">
    <property type="component" value="Unassembled WGS sequence"/>
</dbReference>